<comment type="pathway">
    <text evidence="1">Cofactor biosynthesis; adenosylcobalamin biosynthesis.</text>
</comment>
<dbReference type="EC" id="2.1.1.130" evidence="9"/>
<keyword evidence="6" id="KW-0949">S-adenosyl-L-methionine</keyword>
<name>A0A0V8M5G7_9CHLR</name>
<feature type="domain" description="Tetrapyrrole methylase" evidence="8">
    <location>
        <begin position="9"/>
        <end position="220"/>
    </location>
</feature>
<evidence type="ECO:0000313" key="10">
    <source>
        <dbReference type="Proteomes" id="UP000053577"/>
    </source>
</evidence>
<evidence type="ECO:0000256" key="7">
    <source>
        <dbReference type="PIRNR" id="PIRNR036427"/>
    </source>
</evidence>
<dbReference type="Pfam" id="PF00590">
    <property type="entry name" value="TP_methylase"/>
    <property type="match status" value="1"/>
</dbReference>
<sequence length="242" mass="25701">MTNCPNGQLCIAGLGPGDPELLTLKALRALERADYIFAPCPSATRPSLAASIITAANPALEGKIIKLVFPMSANSSELALAWQEAEETIAGYLLQGHNCVFATEGDPLLYGTFSYISPRLAGRINELPFKYIPGISSPFAAASATGLPLTLGEDKLAILPATCGIEQIEQALGSFEAVALLKVSAIYPRIISLLKGKGLLEKCSLVCHASSPQQQIISGEEALKNICPPYFSILLIRSKKDE</sequence>
<protein>
    <submittedName>
        <fullName evidence="9">Precorrin-2 C20-methyltransferase</fullName>
        <ecNumber evidence="9">2.1.1.130</ecNumber>
    </submittedName>
</protein>
<dbReference type="PIRSF" id="PIRSF036427">
    <property type="entry name" value="Precrrn-2_mtase"/>
    <property type="match status" value="1"/>
</dbReference>
<comment type="similarity">
    <text evidence="2 7">Belongs to the precorrin methyltransferase family.</text>
</comment>
<dbReference type="PANTHER" id="PTHR43467">
    <property type="entry name" value="COBALT-PRECORRIN-2 C(20)-METHYLTRANSFERASE"/>
    <property type="match status" value="1"/>
</dbReference>
<dbReference type="InterPro" id="IPR014777">
    <property type="entry name" value="4pyrrole_Mease_sub1"/>
</dbReference>
<dbReference type="OrthoDB" id="9804789at2"/>
<dbReference type="SUPFAM" id="SSF53790">
    <property type="entry name" value="Tetrapyrrole methylase"/>
    <property type="match status" value="1"/>
</dbReference>
<evidence type="ECO:0000256" key="3">
    <source>
        <dbReference type="ARBA" id="ARBA00022573"/>
    </source>
</evidence>
<dbReference type="GO" id="GO:0030788">
    <property type="term" value="F:precorrin-2 C20-methyltransferase activity"/>
    <property type="evidence" value="ECO:0007669"/>
    <property type="project" value="UniProtKB-EC"/>
</dbReference>
<dbReference type="InterPro" id="IPR014776">
    <property type="entry name" value="4pyrrole_Mease_sub2"/>
</dbReference>
<dbReference type="GO" id="GO:0009236">
    <property type="term" value="P:cobalamin biosynthetic process"/>
    <property type="evidence" value="ECO:0007669"/>
    <property type="project" value="UniProtKB-UniRule"/>
</dbReference>
<keyword evidence="5 9" id="KW-0808">Transferase</keyword>
<evidence type="ECO:0000256" key="1">
    <source>
        <dbReference type="ARBA" id="ARBA00004953"/>
    </source>
</evidence>
<evidence type="ECO:0000256" key="6">
    <source>
        <dbReference type="ARBA" id="ARBA00022691"/>
    </source>
</evidence>
<keyword evidence="3" id="KW-0169">Cobalamin biosynthesis</keyword>
<dbReference type="PATRIC" id="fig|61435.5.peg.82"/>
<evidence type="ECO:0000256" key="4">
    <source>
        <dbReference type="ARBA" id="ARBA00022603"/>
    </source>
</evidence>
<proteinExistence type="inferred from homology"/>
<accession>A0A0V8M5G7</accession>
<dbReference type="InterPro" id="IPR006364">
    <property type="entry name" value="CobI/CbiL/CobIJ_dom"/>
</dbReference>
<dbReference type="InterPro" id="IPR012382">
    <property type="entry name" value="CobI/CbiL"/>
</dbReference>
<comment type="caution">
    <text evidence="9">The sequence shown here is derived from an EMBL/GenBank/DDBJ whole genome shotgun (WGS) entry which is preliminary data.</text>
</comment>
<gene>
    <name evidence="9" type="ORF">DA01_00380</name>
</gene>
<dbReference type="AlphaFoldDB" id="A0A0V8M5G7"/>
<reference evidence="9 10" key="1">
    <citation type="journal article" date="2015" name="Sci. Rep.">
        <title>A comparative genomics and reductive dehalogenase gene transcription study of two chloroethene-respiring bacteria, Dehalococcoides mccartyi strains MB and 11a.</title>
        <authorList>
            <person name="Low A."/>
            <person name="Shen Z."/>
            <person name="Cheng D."/>
            <person name="Rogers M.J."/>
            <person name="Lee P.K."/>
            <person name="He J."/>
        </authorList>
    </citation>
    <scope>NUCLEOTIDE SEQUENCE [LARGE SCALE GENOMIC DNA]</scope>
    <source>
        <strain evidence="9 10">MB</strain>
    </source>
</reference>
<dbReference type="CDD" id="cd11645">
    <property type="entry name" value="Precorrin_2_C20_MT"/>
    <property type="match status" value="1"/>
</dbReference>
<dbReference type="NCBIfam" id="TIGR01467">
    <property type="entry name" value="cobI_cbiL"/>
    <property type="match status" value="1"/>
</dbReference>
<evidence type="ECO:0000259" key="8">
    <source>
        <dbReference type="Pfam" id="PF00590"/>
    </source>
</evidence>
<dbReference type="Proteomes" id="UP000053577">
    <property type="component" value="Unassembled WGS sequence"/>
</dbReference>
<dbReference type="InterPro" id="IPR035996">
    <property type="entry name" value="4pyrrol_Methylase_sf"/>
</dbReference>
<dbReference type="PANTHER" id="PTHR43467:SF2">
    <property type="entry name" value="COBALT-PRECORRIN-2 C(20)-METHYLTRANSFERASE"/>
    <property type="match status" value="1"/>
</dbReference>
<dbReference type="Gene3D" id="3.30.950.10">
    <property type="entry name" value="Methyltransferase, Cobalt-precorrin-4 Transmethylase, Domain 2"/>
    <property type="match status" value="1"/>
</dbReference>
<evidence type="ECO:0000313" key="9">
    <source>
        <dbReference type="EMBL" id="KSV18966.1"/>
    </source>
</evidence>
<keyword evidence="4 9" id="KW-0489">Methyltransferase</keyword>
<evidence type="ECO:0000256" key="5">
    <source>
        <dbReference type="ARBA" id="ARBA00022679"/>
    </source>
</evidence>
<dbReference type="GO" id="GO:0032259">
    <property type="term" value="P:methylation"/>
    <property type="evidence" value="ECO:0007669"/>
    <property type="project" value="UniProtKB-KW"/>
</dbReference>
<dbReference type="InterPro" id="IPR000878">
    <property type="entry name" value="4pyrrol_Mease"/>
</dbReference>
<dbReference type="UniPathway" id="UPA00148"/>
<organism evidence="9 10">
    <name type="scientific">Dehalococcoides mccartyi</name>
    <dbReference type="NCBI Taxonomy" id="61435"/>
    <lineage>
        <taxon>Bacteria</taxon>
        <taxon>Bacillati</taxon>
        <taxon>Chloroflexota</taxon>
        <taxon>Dehalococcoidia</taxon>
        <taxon>Dehalococcoidales</taxon>
        <taxon>Dehalococcoidaceae</taxon>
        <taxon>Dehalococcoides</taxon>
    </lineage>
</organism>
<evidence type="ECO:0000256" key="2">
    <source>
        <dbReference type="ARBA" id="ARBA00005879"/>
    </source>
</evidence>
<dbReference type="RefSeq" id="WP_058291966.1">
    <property type="nucleotide sequence ID" value="NZ_JGYD01000001.1"/>
</dbReference>
<dbReference type="Gene3D" id="3.40.1010.10">
    <property type="entry name" value="Cobalt-precorrin-4 Transmethylase, Domain 1"/>
    <property type="match status" value="1"/>
</dbReference>
<dbReference type="EMBL" id="JGYD01000001">
    <property type="protein sequence ID" value="KSV18966.1"/>
    <property type="molecule type" value="Genomic_DNA"/>
</dbReference>